<feature type="transmembrane region" description="Helical" evidence="1">
    <location>
        <begin position="216"/>
        <end position="232"/>
    </location>
</feature>
<keyword evidence="2" id="KW-0614">Plasmid</keyword>
<feature type="transmembrane region" description="Helical" evidence="1">
    <location>
        <begin position="261"/>
        <end position="280"/>
    </location>
</feature>
<feature type="transmembrane region" description="Helical" evidence="1">
    <location>
        <begin position="311"/>
        <end position="333"/>
    </location>
</feature>
<feature type="transmembrane region" description="Helical" evidence="1">
    <location>
        <begin position="406"/>
        <end position="425"/>
    </location>
</feature>
<proteinExistence type="predicted"/>
<feature type="transmembrane region" description="Helical" evidence="1">
    <location>
        <begin position="134"/>
        <end position="160"/>
    </location>
</feature>
<keyword evidence="1" id="KW-0812">Transmembrane</keyword>
<dbReference type="OrthoDB" id="2220917at2"/>
<feature type="transmembrane region" description="Helical" evidence="1">
    <location>
        <begin position="192"/>
        <end position="209"/>
    </location>
</feature>
<dbReference type="KEGG" id="lip:LIA028"/>
<feature type="transmembrane region" description="Helical" evidence="1">
    <location>
        <begin position="15"/>
        <end position="34"/>
    </location>
</feature>
<reference evidence="2 3" key="1">
    <citation type="submission" date="2005-11" db="EMBL/GenBank/DDBJ databases">
        <title>The complete genome sequence of Lawsonia intracellularis: the causative agent of proliferative enteropathy.</title>
        <authorList>
            <person name="Kaur K."/>
            <person name="Zhang Q."/>
            <person name="Beckler D."/>
            <person name="Munir S."/>
            <person name="Li L."/>
            <person name="Kinsley K."/>
            <person name="Herron L."/>
            <person name="Peterson A."/>
            <person name="May B."/>
            <person name="Singh S."/>
            <person name="Gebhart C."/>
            <person name="Kapur V."/>
        </authorList>
    </citation>
    <scope>NUCLEOTIDE SEQUENCE [LARGE SCALE GENOMIC DNA]</scope>
    <source>
        <strain evidence="2 3">PHE/MN1-00</strain>
        <plasmid evidence="3">pLaw1</plasmid>
    </source>
</reference>
<feature type="transmembrane region" description="Helical" evidence="1">
    <location>
        <begin position="370"/>
        <end position="394"/>
    </location>
</feature>
<sequence>MFTYNCKIFSSPTKFFILNFFFWGVIFLFLIPPFQAPDEQVHFPRVFELSCGKILLSKGEKVGGSNLPTSIQAFTSIRGDIPFHKEHKFDYKTLYHHLTTPINERETTFITFSTQLYSPFQYLPQVLGVRVGKIFNISICILYYLGRLFSLCIIGVLLYLSIKYMPFNKWALVMLCLSPMSLFLAVSHSSDPMIFACSFLLIAIVLRSMYDTSFRLSVSITGLLLLCIATLATSKFGSYFPILLIVLLMPTIVFSDKRVGYIFKLMLFAIGIALALFWNLKTKFIFDELSDSNAIFTNNIHMLCSYEYIQLVLRTFIILAHRLYLSFFTLGWLDTPLPNIMCYCWGVLLILLTVFSSSSISAYIPLLTRILFFFISLVISIGIVTSMYLGCGTTGENVINGIQGRYFFPISMLVLLTFSNLFLITEHKVFQKIKYTIFDRWYVVQLFLIVFLMTTVYVVFQRYYVS</sequence>
<evidence type="ECO:0000256" key="1">
    <source>
        <dbReference type="SAM" id="Phobius"/>
    </source>
</evidence>
<keyword evidence="3" id="KW-1185">Reference proteome</keyword>
<dbReference type="AlphaFoldDB" id="Q1MP06"/>
<geneLocation type="plasmid" evidence="3">
    <name>pLaw1</name>
</geneLocation>
<organism evidence="2 3">
    <name type="scientific">Lawsonia intracellularis (strain PHE/MN1-00)</name>
    <dbReference type="NCBI Taxonomy" id="363253"/>
    <lineage>
        <taxon>Bacteria</taxon>
        <taxon>Pseudomonadati</taxon>
        <taxon>Thermodesulfobacteriota</taxon>
        <taxon>Desulfovibrionia</taxon>
        <taxon>Desulfovibrionales</taxon>
        <taxon>Desulfovibrionaceae</taxon>
        <taxon>Lawsonia</taxon>
    </lineage>
</organism>
<evidence type="ECO:0000313" key="2">
    <source>
        <dbReference type="EMBL" id="CAJ53951.1"/>
    </source>
</evidence>
<gene>
    <name evidence="2" type="ordered locus">LIA028</name>
</gene>
<evidence type="ECO:0000313" key="3">
    <source>
        <dbReference type="Proteomes" id="UP000002430"/>
    </source>
</evidence>
<feature type="transmembrane region" description="Helical" evidence="1">
    <location>
        <begin position="340"/>
        <end position="364"/>
    </location>
</feature>
<feature type="transmembrane region" description="Helical" evidence="1">
    <location>
        <begin position="441"/>
        <end position="460"/>
    </location>
</feature>
<dbReference type="RefSeq" id="WP_011527294.1">
    <property type="nucleotide sequence ID" value="NC_008012.1"/>
</dbReference>
<dbReference type="InterPro" id="IPR018674">
    <property type="entry name" value="DUF2142_membrane"/>
</dbReference>
<feature type="transmembrane region" description="Helical" evidence="1">
    <location>
        <begin position="238"/>
        <end position="254"/>
    </location>
</feature>
<name>Q1MP06_LAWIP</name>
<accession>Q1MP06</accession>
<dbReference type="HOGENOM" id="CLU_025380_1_1_7"/>
<dbReference type="Pfam" id="PF09913">
    <property type="entry name" value="DUF2142"/>
    <property type="match status" value="1"/>
</dbReference>
<protein>
    <submittedName>
        <fullName evidence="2">Membrane protein, related to Actinobacillus protein (1944168)</fullName>
    </submittedName>
</protein>
<keyword evidence="1" id="KW-1133">Transmembrane helix</keyword>
<dbReference type="Proteomes" id="UP000002430">
    <property type="component" value="Plasmid 1"/>
</dbReference>
<keyword evidence="1" id="KW-0472">Membrane</keyword>
<dbReference type="EMBL" id="AM180253">
    <property type="protein sequence ID" value="CAJ53951.1"/>
    <property type="molecule type" value="Genomic_DNA"/>
</dbReference>